<evidence type="ECO:0000313" key="1">
    <source>
        <dbReference type="EMBL" id="KKL57599.1"/>
    </source>
</evidence>
<dbReference type="EMBL" id="LAZR01030111">
    <property type="protein sequence ID" value="KKL57599.1"/>
    <property type="molecule type" value="Genomic_DNA"/>
</dbReference>
<dbReference type="AlphaFoldDB" id="A0A0F9D7N3"/>
<comment type="caution">
    <text evidence="1">The sequence shown here is derived from an EMBL/GenBank/DDBJ whole genome shotgun (WGS) entry which is preliminary data.</text>
</comment>
<organism evidence="1">
    <name type="scientific">marine sediment metagenome</name>
    <dbReference type="NCBI Taxonomy" id="412755"/>
    <lineage>
        <taxon>unclassified sequences</taxon>
        <taxon>metagenomes</taxon>
        <taxon>ecological metagenomes</taxon>
    </lineage>
</organism>
<gene>
    <name evidence="1" type="ORF">LCGC14_2233750</name>
</gene>
<proteinExistence type="predicted"/>
<sequence>MKNENLRGFLLLMSLCFLLSAIVALFRGEVEISKCCGIISFIFIKL</sequence>
<name>A0A0F9D7N3_9ZZZZ</name>
<accession>A0A0F9D7N3</accession>
<reference evidence="1" key="1">
    <citation type="journal article" date="2015" name="Nature">
        <title>Complex archaea that bridge the gap between prokaryotes and eukaryotes.</title>
        <authorList>
            <person name="Spang A."/>
            <person name="Saw J.H."/>
            <person name="Jorgensen S.L."/>
            <person name="Zaremba-Niedzwiedzka K."/>
            <person name="Martijn J."/>
            <person name="Lind A.E."/>
            <person name="van Eijk R."/>
            <person name="Schleper C."/>
            <person name="Guy L."/>
            <person name="Ettema T.J."/>
        </authorList>
    </citation>
    <scope>NUCLEOTIDE SEQUENCE</scope>
</reference>
<protein>
    <submittedName>
        <fullName evidence="1">Uncharacterized protein</fullName>
    </submittedName>
</protein>